<evidence type="ECO:0000313" key="3">
    <source>
        <dbReference type="Proteomes" id="UP001255416"/>
    </source>
</evidence>
<feature type="transmembrane region" description="Helical" evidence="1">
    <location>
        <begin position="419"/>
        <end position="440"/>
    </location>
</feature>
<keyword evidence="1" id="KW-0472">Membrane</keyword>
<evidence type="ECO:0000313" key="2">
    <source>
        <dbReference type="EMBL" id="MDU9006931.1"/>
    </source>
</evidence>
<keyword evidence="1" id="KW-1133">Transmembrane helix</keyword>
<reference evidence="3" key="1">
    <citation type="submission" date="2023-05" db="EMBL/GenBank/DDBJ databases">
        <title>Sedimentitalea sp. nov. JM2-8.</title>
        <authorList>
            <person name="Huang J."/>
        </authorList>
    </citation>
    <scope>NUCLEOTIDE SEQUENCE [LARGE SCALE GENOMIC DNA]</scope>
    <source>
        <strain evidence="3">KHS03</strain>
    </source>
</reference>
<proteinExistence type="predicted"/>
<keyword evidence="3" id="KW-1185">Reference proteome</keyword>
<feature type="transmembrane region" description="Helical" evidence="1">
    <location>
        <begin position="446"/>
        <end position="469"/>
    </location>
</feature>
<dbReference type="Proteomes" id="UP001255416">
    <property type="component" value="Unassembled WGS sequence"/>
</dbReference>
<evidence type="ECO:0000256" key="1">
    <source>
        <dbReference type="SAM" id="Phobius"/>
    </source>
</evidence>
<protein>
    <submittedName>
        <fullName evidence="2">Uncharacterized protein</fullName>
    </submittedName>
</protein>
<comment type="caution">
    <text evidence="2">The sequence shown here is derived from an EMBL/GenBank/DDBJ whole genome shotgun (WGS) entry which is preliminary data.</text>
</comment>
<organism evidence="2 3">
    <name type="scientific">Sedimentitalea todarodis</name>
    <dbReference type="NCBI Taxonomy" id="1631240"/>
    <lineage>
        <taxon>Bacteria</taxon>
        <taxon>Pseudomonadati</taxon>
        <taxon>Pseudomonadota</taxon>
        <taxon>Alphaproteobacteria</taxon>
        <taxon>Rhodobacterales</taxon>
        <taxon>Paracoccaceae</taxon>
        <taxon>Sedimentitalea</taxon>
    </lineage>
</organism>
<accession>A0ABU3VL80</accession>
<keyword evidence="1" id="KW-0812">Transmembrane</keyword>
<dbReference type="EMBL" id="JASMWN010000036">
    <property type="protein sequence ID" value="MDU9006931.1"/>
    <property type="molecule type" value="Genomic_DNA"/>
</dbReference>
<dbReference type="RefSeq" id="WP_316782365.1">
    <property type="nucleotide sequence ID" value="NZ_JASMWN010000036.1"/>
</dbReference>
<feature type="transmembrane region" description="Helical" evidence="1">
    <location>
        <begin position="378"/>
        <end position="398"/>
    </location>
</feature>
<gene>
    <name evidence="2" type="ORF">QO231_24170</name>
</gene>
<name>A0ABU3VL80_9RHOB</name>
<sequence length="480" mass="52867">MNENDETNPVGKDLIIDAKDIVLHLRSIHFSLLVACVGLFVLVTAGRPEEIDLAQAQLSEIVALSKAWQPDWVESAASDLRGKPRPFETPNQRGAGPVRLDIDRSWTLLPLQQELLELAHPSAAPGPLDRNGPLWSELASPERRDRQFAPLQQTEFQPKIAPLLLAAPQTLKEFETIWNVLGRITLTVTEATSIFPETMGPSESRLGTWPYSEAPPADGIRVSMRLEPIANPQQELIWRDRVDHEWRPEYQFVGHIDMAANGIAKLLPNPTRPQGAVLPINPTPFGALRPSEPATISMVTPVEISTFDAQSAFIDYFGLEWLPGSYALNFPELSAVAAGNDDLYFDKVTAFIESKARQSEGEVAIFGLAIPVAKVSSWGAPIVLVMQIYFLLHLRSLLQRLYKGGEPKLAPWIGVYGDRFARVISGTSVMVMPPATLYVVTAPEAAARPILAVGVVTSGLLGLISFWVLREVWKTLGNRT</sequence>
<feature type="transmembrane region" description="Helical" evidence="1">
    <location>
        <begin position="28"/>
        <end position="46"/>
    </location>
</feature>